<dbReference type="InterPro" id="IPR037171">
    <property type="entry name" value="NagB/RpiA_transferase-like"/>
</dbReference>
<dbReference type="InterPro" id="IPR004788">
    <property type="entry name" value="Ribose5P_isomerase_type_A"/>
</dbReference>
<dbReference type="EMBL" id="OZ034817">
    <property type="protein sequence ID" value="CAL1381563.1"/>
    <property type="molecule type" value="Genomic_DNA"/>
</dbReference>
<accession>A0AAV2E7D0</accession>
<dbReference type="PANTHER" id="PTHR43748:SF5">
    <property type="entry name" value="RIBOSE-5-PHOSPHATE ISOMERASE"/>
    <property type="match status" value="1"/>
</dbReference>
<evidence type="ECO:0000256" key="3">
    <source>
        <dbReference type="ARBA" id="ARBA00008088"/>
    </source>
</evidence>
<organism evidence="6 7">
    <name type="scientific">Linum trigynum</name>
    <dbReference type="NCBI Taxonomy" id="586398"/>
    <lineage>
        <taxon>Eukaryota</taxon>
        <taxon>Viridiplantae</taxon>
        <taxon>Streptophyta</taxon>
        <taxon>Embryophyta</taxon>
        <taxon>Tracheophyta</taxon>
        <taxon>Spermatophyta</taxon>
        <taxon>Magnoliopsida</taxon>
        <taxon>eudicotyledons</taxon>
        <taxon>Gunneridae</taxon>
        <taxon>Pentapetalae</taxon>
        <taxon>rosids</taxon>
        <taxon>fabids</taxon>
        <taxon>Malpighiales</taxon>
        <taxon>Linaceae</taxon>
        <taxon>Linum</taxon>
    </lineage>
</organism>
<dbReference type="Gene3D" id="3.40.50.1360">
    <property type="match status" value="1"/>
</dbReference>
<dbReference type="AlphaFoldDB" id="A0AAV2E7D0"/>
<evidence type="ECO:0000256" key="2">
    <source>
        <dbReference type="ARBA" id="ARBA00004988"/>
    </source>
</evidence>
<dbReference type="GO" id="GO:0009052">
    <property type="term" value="P:pentose-phosphate shunt, non-oxidative branch"/>
    <property type="evidence" value="ECO:0007669"/>
    <property type="project" value="InterPro"/>
</dbReference>
<dbReference type="SUPFAM" id="SSF100950">
    <property type="entry name" value="NagB/RpiA/CoA transferase-like"/>
    <property type="match status" value="1"/>
</dbReference>
<dbReference type="EC" id="5.3.1.6" evidence="4"/>
<comment type="similarity">
    <text evidence="3">Belongs to the ribose 5-phosphate isomerase family.</text>
</comment>
<comment type="catalytic activity">
    <reaction evidence="1">
        <text>aldehydo-D-ribose 5-phosphate = D-ribulose 5-phosphate</text>
        <dbReference type="Rhea" id="RHEA:14657"/>
        <dbReference type="ChEBI" id="CHEBI:58121"/>
        <dbReference type="ChEBI" id="CHEBI:58273"/>
        <dbReference type="EC" id="5.3.1.6"/>
    </reaction>
</comment>
<evidence type="ECO:0000313" key="6">
    <source>
        <dbReference type="EMBL" id="CAL1381563.1"/>
    </source>
</evidence>
<dbReference type="GO" id="GO:0004751">
    <property type="term" value="F:ribose-5-phosphate isomerase activity"/>
    <property type="evidence" value="ECO:0007669"/>
    <property type="project" value="UniProtKB-EC"/>
</dbReference>
<protein>
    <recommendedName>
        <fullName evidence="4">ribose-5-phosphate isomerase</fullName>
        <ecNumber evidence="4">5.3.1.6</ecNumber>
    </recommendedName>
</protein>
<evidence type="ECO:0000256" key="1">
    <source>
        <dbReference type="ARBA" id="ARBA00001713"/>
    </source>
</evidence>
<dbReference type="PANTHER" id="PTHR43748">
    <property type="entry name" value="RIBOSE-5-PHOSPHATE ISOMERASE 3, CHLOROPLASTIC-RELATED"/>
    <property type="match status" value="1"/>
</dbReference>
<reference evidence="6 7" key="1">
    <citation type="submission" date="2024-04" db="EMBL/GenBank/DDBJ databases">
        <authorList>
            <person name="Fracassetti M."/>
        </authorList>
    </citation>
    <scope>NUCLEOTIDE SEQUENCE [LARGE SCALE GENOMIC DNA]</scope>
</reference>
<gene>
    <name evidence="6" type="ORF">LTRI10_LOCUS22936</name>
</gene>
<dbReference type="Pfam" id="PF06026">
    <property type="entry name" value="Rib_5-P_isom_A"/>
    <property type="match status" value="1"/>
</dbReference>
<evidence type="ECO:0000313" key="7">
    <source>
        <dbReference type="Proteomes" id="UP001497516"/>
    </source>
</evidence>
<evidence type="ECO:0000256" key="4">
    <source>
        <dbReference type="ARBA" id="ARBA00011959"/>
    </source>
</evidence>
<proteinExistence type="inferred from homology"/>
<keyword evidence="5" id="KW-0413">Isomerase</keyword>
<comment type="pathway">
    <text evidence="2">Carbohydrate degradation; pentose phosphate pathway; D-ribose 5-phosphate from D-ribulose 5-phosphate (non-oxidative stage): step 1/1.</text>
</comment>
<evidence type="ECO:0000256" key="5">
    <source>
        <dbReference type="ARBA" id="ARBA00023235"/>
    </source>
</evidence>
<dbReference type="Proteomes" id="UP001497516">
    <property type="component" value="Chromosome 4"/>
</dbReference>
<name>A0AAV2E7D0_9ROSI</name>
<dbReference type="InterPro" id="IPR050262">
    <property type="entry name" value="Ribose-5P_isomerase"/>
</dbReference>
<keyword evidence="7" id="KW-1185">Reference proteome</keyword>
<sequence length="82" mass="8841">MVIILGTGSTAKHAVDLIYYLLQQGKLKEIIGIPTSKQTHQQMLSLGISLSDLGSHPTLDLAIDGADKVKILVENGVAIWLF</sequence>